<protein>
    <submittedName>
        <fullName evidence="2">Uncharacterized protein</fullName>
    </submittedName>
</protein>
<sequence>MDTGGDKMSYTEKMDVLDLLINILREHEEKLDELVERLEMVVDIVAKNYPDTPLKDIENMEAERDKGL</sequence>
<feature type="coiled-coil region" evidence="1">
    <location>
        <begin position="17"/>
        <end position="44"/>
    </location>
</feature>
<comment type="caution">
    <text evidence="2">The sequence shown here is derived from an EMBL/GenBank/DDBJ whole genome shotgun (WGS) entry which is preliminary data.</text>
</comment>
<accession>X1KFS7</accession>
<dbReference type="AlphaFoldDB" id="X1KFS7"/>
<evidence type="ECO:0000313" key="2">
    <source>
        <dbReference type="EMBL" id="GAH88999.1"/>
    </source>
</evidence>
<name>X1KFS7_9ZZZZ</name>
<gene>
    <name evidence="2" type="ORF">S03H2_56682</name>
</gene>
<evidence type="ECO:0000256" key="1">
    <source>
        <dbReference type="SAM" id="Coils"/>
    </source>
</evidence>
<proteinExistence type="predicted"/>
<organism evidence="2">
    <name type="scientific">marine sediment metagenome</name>
    <dbReference type="NCBI Taxonomy" id="412755"/>
    <lineage>
        <taxon>unclassified sequences</taxon>
        <taxon>metagenomes</taxon>
        <taxon>ecological metagenomes</taxon>
    </lineage>
</organism>
<reference evidence="2" key="1">
    <citation type="journal article" date="2014" name="Front. Microbiol.">
        <title>High frequency of phylogenetically diverse reductive dehalogenase-homologous genes in deep subseafloor sedimentary metagenomes.</title>
        <authorList>
            <person name="Kawai M."/>
            <person name="Futagami T."/>
            <person name="Toyoda A."/>
            <person name="Takaki Y."/>
            <person name="Nishi S."/>
            <person name="Hori S."/>
            <person name="Arai W."/>
            <person name="Tsubouchi T."/>
            <person name="Morono Y."/>
            <person name="Uchiyama I."/>
            <person name="Ito T."/>
            <person name="Fujiyama A."/>
            <person name="Inagaki F."/>
            <person name="Takami H."/>
        </authorList>
    </citation>
    <scope>NUCLEOTIDE SEQUENCE</scope>
    <source>
        <strain evidence="2">Expedition CK06-06</strain>
    </source>
</reference>
<keyword evidence="1" id="KW-0175">Coiled coil</keyword>
<dbReference type="EMBL" id="BARU01036280">
    <property type="protein sequence ID" value="GAH88999.1"/>
    <property type="molecule type" value="Genomic_DNA"/>
</dbReference>